<feature type="domain" description="3-hydroxyacyl-CoA dehydrogenase NAD binding" evidence="4">
    <location>
        <begin position="7"/>
        <end position="179"/>
    </location>
</feature>
<dbReference type="InterPro" id="IPR036291">
    <property type="entry name" value="NAD(P)-bd_dom_sf"/>
</dbReference>
<dbReference type="SUPFAM" id="SSF48179">
    <property type="entry name" value="6-phosphogluconate dehydrogenase C-terminal domain-like"/>
    <property type="match status" value="1"/>
</dbReference>
<dbReference type="Proteomes" id="UP000216947">
    <property type="component" value="Unassembled WGS sequence"/>
</dbReference>
<organism evidence="5 6">
    <name type="scientific">Bordetella genomosp. 7</name>
    <dbReference type="NCBI Taxonomy" id="1416805"/>
    <lineage>
        <taxon>Bacteria</taxon>
        <taxon>Pseudomonadati</taxon>
        <taxon>Pseudomonadota</taxon>
        <taxon>Betaproteobacteria</taxon>
        <taxon>Burkholderiales</taxon>
        <taxon>Alcaligenaceae</taxon>
        <taxon>Bordetella</taxon>
    </lineage>
</organism>
<evidence type="ECO:0000259" key="3">
    <source>
        <dbReference type="Pfam" id="PF00725"/>
    </source>
</evidence>
<dbReference type="InterPro" id="IPR022694">
    <property type="entry name" value="3-OHacyl-CoA_DH"/>
</dbReference>
<dbReference type="GO" id="GO:0006635">
    <property type="term" value="P:fatty acid beta-oxidation"/>
    <property type="evidence" value="ECO:0007669"/>
    <property type="project" value="TreeGrafter"/>
</dbReference>
<evidence type="ECO:0000256" key="2">
    <source>
        <dbReference type="PIRSR" id="PIRSR000105-1"/>
    </source>
</evidence>
<feature type="domain" description="3-hydroxyacyl-CoA dehydrogenase C-terminal" evidence="3">
    <location>
        <begin position="183"/>
        <end position="281"/>
    </location>
</feature>
<dbReference type="InterPro" id="IPR006108">
    <property type="entry name" value="3HC_DH_C"/>
</dbReference>
<dbReference type="Pfam" id="PF00725">
    <property type="entry name" value="3HCDH"/>
    <property type="match status" value="1"/>
</dbReference>
<dbReference type="RefSeq" id="WP_094797467.1">
    <property type="nucleotide sequence ID" value="NZ_NEVK01000008.1"/>
</dbReference>
<evidence type="ECO:0000313" key="5">
    <source>
        <dbReference type="EMBL" id="OZI16347.1"/>
    </source>
</evidence>
<reference evidence="6" key="1">
    <citation type="submission" date="2017-05" db="EMBL/GenBank/DDBJ databases">
        <title>Complete and WGS of Bordetella genogroups.</title>
        <authorList>
            <person name="Spilker T."/>
            <person name="Lipuma J."/>
        </authorList>
    </citation>
    <scope>NUCLEOTIDE SEQUENCE [LARGE SCALE GENOMIC DNA]</scope>
    <source>
        <strain evidence="6">AU18089</strain>
    </source>
</reference>
<feature type="site" description="Important for catalytic activity" evidence="2">
    <location>
        <position position="136"/>
    </location>
</feature>
<evidence type="ECO:0000313" key="6">
    <source>
        <dbReference type="Proteomes" id="UP000216947"/>
    </source>
</evidence>
<dbReference type="AlphaFoldDB" id="A0A261QUZ6"/>
<keyword evidence="1" id="KW-0560">Oxidoreductase</keyword>
<protein>
    <submittedName>
        <fullName evidence="5">3-hydroxybutyryl-CoA dehydrogenase</fullName>
    </submittedName>
</protein>
<dbReference type="GO" id="GO:0008691">
    <property type="term" value="F:3-hydroxybutyryl-CoA dehydrogenase activity"/>
    <property type="evidence" value="ECO:0007669"/>
    <property type="project" value="TreeGrafter"/>
</dbReference>
<proteinExistence type="predicted"/>
<dbReference type="InterPro" id="IPR006176">
    <property type="entry name" value="3-OHacyl-CoA_DH_NAD-bd"/>
</dbReference>
<dbReference type="Gene3D" id="3.40.50.720">
    <property type="entry name" value="NAD(P)-binding Rossmann-like Domain"/>
    <property type="match status" value="1"/>
</dbReference>
<dbReference type="InterPro" id="IPR013328">
    <property type="entry name" value="6PGD_dom2"/>
</dbReference>
<gene>
    <name evidence="5" type="ORF">CAL19_16790</name>
</gene>
<dbReference type="FunFam" id="3.40.50.720:FF:000009">
    <property type="entry name" value="Fatty oxidation complex, alpha subunit"/>
    <property type="match status" value="1"/>
</dbReference>
<keyword evidence="6" id="KW-1185">Reference proteome</keyword>
<dbReference type="SUPFAM" id="SSF51735">
    <property type="entry name" value="NAD(P)-binding Rossmann-fold domains"/>
    <property type="match status" value="1"/>
</dbReference>
<dbReference type="Gene3D" id="1.10.1040.10">
    <property type="entry name" value="N-(1-d-carboxylethyl)-l-norvaline Dehydrogenase, domain 2"/>
    <property type="match status" value="1"/>
</dbReference>
<comment type="caution">
    <text evidence="5">The sequence shown here is derived from an EMBL/GenBank/DDBJ whole genome shotgun (WGS) entry which is preliminary data.</text>
</comment>
<dbReference type="GO" id="GO:0070403">
    <property type="term" value="F:NAD+ binding"/>
    <property type="evidence" value="ECO:0007669"/>
    <property type="project" value="InterPro"/>
</dbReference>
<dbReference type="PIRSF" id="PIRSF000105">
    <property type="entry name" value="HCDH"/>
    <property type="match status" value="1"/>
</dbReference>
<name>A0A261QUZ6_9BORD</name>
<sequence length="315" mass="33609">MNLPIQNVAVVGAGAMGSGIAALFAARGLDVVLIDPAPGALDRAAAIIDRQLGVLAPDTVDASRRRIRMESGLEAAAPCSLVIEAVPEKLELKRDVFARLDIACRPDAIFATNTSGLSINAIAQAVTRRDRFVGTHFFTPADVIPLVEVVRNDETSTATVDAVMAALRTAGKRPVLVKRDIPGFIANRIQHALAREAISLLEHGVASAEDIDEVVKWSLGIRLALSGPLEQRDMNGIDVHHAIATYLYPDLENRTTPSPLLAQKVASGQIGAKAGQGFYEWPADKREQVLRDKSAALAELVAWLNGRQAGQGPLD</sequence>
<evidence type="ECO:0000259" key="4">
    <source>
        <dbReference type="Pfam" id="PF02737"/>
    </source>
</evidence>
<accession>A0A261QUZ6</accession>
<evidence type="ECO:0000256" key="1">
    <source>
        <dbReference type="ARBA" id="ARBA00023002"/>
    </source>
</evidence>
<dbReference type="EMBL" id="NEVK01000008">
    <property type="protein sequence ID" value="OZI16347.1"/>
    <property type="molecule type" value="Genomic_DNA"/>
</dbReference>
<dbReference type="Pfam" id="PF02737">
    <property type="entry name" value="3HCDH_N"/>
    <property type="match status" value="1"/>
</dbReference>
<dbReference type="InterPro" id="IPR008927">
    <property type="entry name" value="6-PGluconate_DH-like_C_sf"/>
</dbReference>
<dbReference type="PANTHER" id="PTHR48075">
    <property type="entry name" value="3-HYDROXYACYL-COA DEHYDROGENASE FAMILY PROTEIN"/>
    <property type="match status" value="1"/>
</dbReference>
<dbReference type="PANTHER" id="PTHR48075:SF5">
    <property type="entry name" value="3-HYDROXYBUTYRYL-COA DEHYDROGENASE"/>
    <property type="match status" value="1"/>
</dbReference>